<name>A0ABD1F312_HYPHA</name>
<dbReference type="Proteomes" id="UP001566132">
    <property type="component" value="Unassembled WGS sequence"/>
</dbReference>
<protein>
    <submittedName>
        <fullName evidence="1">Uncharacterized protein</fullName>
    </submittedName>
</protein>
<dbReference type="AlphaFoldDB" id="A0ABD1F312"/>
<organism evidence="1 2">
    <name type="scientific">Hypothenemus hampei</name>
    <name type="common">Coffee berry borer</name>
    <dbReference type="NCBI Taxonomy" id="57062"/>
    <lineage>
        <taxon>Eukaryota</taxon>
        <taxon>Metazoa</taxon>
        <taxon>Ecdysozoa</taxon>
        <taxon>Arthropoda</taxon>
        <taxon>Hexapoda</taxon>
        <taxon>Insecta</taxon>
        <taxon>Pterygota</taxon>
        <taxon>Neoptera</taxon>
        <taxon>Endopterygota</taxon>
        <taxon>Coleoptera</taxon>
        <taxon>Polyphaga</taxon>
        <taxon>Cucujiformia</taxon>
        <taxon>Curculionidae</taxon>
        <taxon>Scolytinae</taxon>
        <taxon>Hypothenemus</taxon>
    </lineage>
</organism>
<evidence type="ECO:0000313" key="1">
    <source>
        <dbReference type="EMBL" id="KAL1509643.1"/>
    </source>
</evidence>
<evidence type="ECO:0000313" key="2">
    <source>
        <dbReference type="Proteomes" id="UP001566132"/>
    </source>
</evidence>
<keyword evidence="2" id="KW-1185">Reference proteome</keyword>
<proteinExistence type="predicted"/>
<reference evidence="1 2" key="1">
    <citation type="submission" date="2024-05" db="EMBL/GenBank/DDBJ databases">
        <title>Genetic variation in Jamaican populations of the coffee berry borer (Hypothenemus hampei).</title>
        <authorList>
            <person name="Errbii M."/>
            <person name="Myrie A."/>
        </authorList>
    </citation>
    <scope>NUCLEOTIDE SEQUENCE [LARGE SCALE GENOMIC DNA]</scope>
    <source>
        <strain evidence="1">JA-Hopewell-2020-01-JO</strain>
        <tissue evidence="1">Whole body</tissue>
    </source>
</reference>
<dbReference type="EMBL" id="JBDJPC010000003">
    <property type="protein sequence ID" value="KAL1509643.1"/>
    <property type="molecule type" value="Genomic_DNA"/>
</dbReference>
<accession>A0ABD1F312</accession>
<comment type="caution">
    <text evidence="1">The sequence shown here is derived from an EMBL/GenBank/DDBJ whole genome shotgun (WGS) entry which is preliminary data.</text>
</comment>
<gene>
    <name evidence="1" type="ORF">ABEB36_004350</name>
</gene>
<sequence length="74" mass="8387">FPLTMEHRNFYAHGILIGLGPFKCSLAAFFNGGIEFSMGKDIPAAYDISCCNLARDWQRTDDDEIYYVSIMAEK</sequence>
<feature type="non-terminal residue" evidence="1">
    <location>
        <position position="1"/>
    </location>
</feature>